<reference evidence="2" key="1">
    <citation type="submission" date="2020-07" db="EMBL/GenBank/DDBJ databases">
        <title>Huge and variable diversity of episymbiotic CPR bacteria and DPANN archaea in groundwater ecosystems.</title>
        <authorList>
            <person name="He C.Y."/>
            <person name="Keren R."/>
            <person name="Whittaker M."/>
            <person name="Farag I.F."/>
            <person name="Doudna J."/>
            <person name="Cate J.H.D."/>
            <person name="Banfield J.F."/>
        </authorList>
    </citation>
    <scope>NUCLEOTIDE SEQUENCE</scope>
    <source>
        <strain evidence="2">NC_groundwater_672_Ag_B-0.1um_62_36</strain>
    </source>
</reference>
<evidence type="ECO:0000256" key="1">
    <source>
        <dbReference type="SAM" id="Phobius"/>
    </source>
</evidence>
<evidence type="ECO:0000313" key="2">
    <source>
        <dbReference type="EMBL" id="MBI2877301.1"/>
    </source>
</evidence>
<proteinExistence type="predicted"/>
<dbReference type="Proteomes" id="UP000769766">
    <property type="component" value="Unassembled WGS sequence"/>
</dbReference>
<name>A0A932CPT4_UNCTE</name>
<comment type="caution">
    <text evidence="2">The sequence shown here is derived from an EMBL/GenBank/DDBJ whole genome shotgun (WGS) entry which is preliminary data.</text>
</comment>
<accession>A0A932CPT4</accession>
<feature type="transmembrane region" description="Helical" evidence="1">
    <location>
        <begin position="20"/>
        <end position="40"/>
    </location>
</feature>
<organism evidence="2 3">
    <name type="scientific">Tectimicrobiota bacterium</name>
    <dbReference type="NCBI Taxonomy" id="2528274"/>
    <lineage>
        <taxon>Bacteria</taxon>
        <taxon>Pseudomonadati</taxon>
        <taxon>Nitrospinota/Tectimicrobiota group</taxon>
        <taxon>Candidatus Tectimicrobiota</taxon>
    </lineage>
</organism>
<keyword evidence="1" id="KW-0812">Transmembrane</keyword>
<keyword evidence="1" id="KW-1133">Transmembrane helix</keyword>
<sequence>MKAGPTHCRGDILREENGMVLFIILFLMVMLTFLGLSGLMTATTDIQISKNYHSSTQALNLAEAGLEQAMADLIADLGDDQDISNSNFYRTDGSTLTITASSTAFYDVFSSSLGNGTYTVAFKNVGTSPNFSAGEIFVRSTGLINDNSQKVIESYLATENVNPWNNAIFANGGGGTIPLNGNVNVGGSVHILGNGLNACDGSPSTDDTAVYVQTGNIFNGHDNGGGNTIDNTLDNYINYTGWNSNNLNAKLRVKKGCVDMQVGSGEVGISSNAVKGIYVGNGDDSDSNGVNDDIVGGDNEGAGQNLYSRNRTTEGYDLGGVNVPFPTIDTTWLNANSLDMNTCGFGTDDLQLTSATNDFGPCQNVTNGRTNSIQWDKASKTLTISGIIKMDKIDIEADINYSGKGTLYSTNTGTTPSEAVQLEGNILPATTGSYPTTHVIGIIATGDIAFDKAGLIATGAFYSAQTITPKKQTEVAGTLVCNKFDLGSQVPKVWQVITLASNLPPGMPGSNYIWVFTTRRWREVF</sequence>
<evidence type="ECO:0008006" key="4">
    <source>
        <dbReference type="Google" id="ProtNLM"/>
    </source>
</evidence>
<dbReference type="EMBL" id="JACPRF010000321">
    <property type="protein sequence ID" value="MBI2877301.1"/>
    <property type="molecule type" value="Genomic_DNA"/>
</dbReference>
<protein>
    <recommendedName>
        <fullName evidence="4">Type 4 fimbrial biogenesis protein PilX N-terminal domain-containing protein</fullName>
    </recommendedName>
</protein>
<gene>
    <name evidence="2" type="ORF">HYY20_10500</name>
</gene>
<keyword evidence="1" id="KW-0472">Membrane</keyword>
<evidence type="ECO:0000313" key="3">
    <source>
        <dbReference type="Proteomes" id="UP000769766"/>
    </source>
</evidence>
<dbReference type="AlphaFoldDB" id="A0A932CPT4"/>